<dbReference type="PANTHER" id="PTHR36107">
    <property type="entry name" value="SMALL, ACID-SOLUBLE SPORE PROTEIN A"/>
    <property type="match status" value="1"/>
</dbReference>
<reference evidence="5" key="2">
    <citation type="submission" date="2012-10" db="EMBL/GenBank/DDBJ databases">
        <title>Improved high-quality draft of Thermaerobacter subterraneus C21, DSM 13965.</title>
        <authorList>
            <consortium name="DOE Joint Genome Institute"/>
            <person name="Eisen J."/>
            <person name="Huntemann M."/>
            <person name="Wei C.-L."/>
            <person name="Han J."/>
            <person name="Detter J.C."/>
            <person name="Han C."/>
            <person name="Tapia R."/>
            <person name="Chen A."/>
            <person name="Kyrpides N."/>
            <person name="Mavromatis K."/>
            <person name="Markowitz V."/>
            <person name="Szeto E."/>
            <person name="Ivanova N."/>
            <person name="Mikhailova N."/>
            <person name="Ovchinnikova G."/>
            <person name="Pagani I."/>
            <person name="Pati A."/>
            <person name="Goodwin L."/>
            <person name="Nordberg H.P."/>
            <person name="Cantor M.N."/>
            <person name="Hua S.X."/>
            <person name="Woyke T."/>
            <person name="Eisen J."/>
            <person name="Klenk H.-P."/>
        </authorList>
    </citation>
    <scope>NUCLEOTIDE SEQUENCE [LARGE SCALE GENOMIC DNA]</scope>
    <source>
        <strain evidence="5">DSM 13965</strain>
    </source>
</reference>
<dbReference type="InterPro" id="IPR038300">
    <property type="entry name" value="SASP_sf_alpha/beta"/>
</dbReference>
<dbReference type="PROSITE" id="PS00304">
    <property type="entry name" value="SASP_1"/>
    <property type="match status" value="1"/>
</dbReference>
<evidence type="ECO:0000256" key="1">
    <source>
        <dbReference type="ARBA" id="ARBA00003863"/>
    </source>
</evidence>
<dbReference type="Proteomes" id="UP000005710">
    <property type="component" value="Unassembled WGS sequence"/>
</dbReference>
<dbReference type="InterPro" id="IPR050847">
    <property type="entry name" value="SASP_DNA-binding"/>
</dbReference>
<sequence length="117" mass="12311">MARRRGAGDLLVPGAQPGLDRLKMEVAQEIGLLPPGAASPHAYDAALDRQKWEVAEELGLADRIRQVGWGEMTTRDCGAIGGRLGGRLGGQMVRRMIALAEQQLAGAGGPPTTGPSW</sequence>
<protein>
    <submittedName>
        <fullName evidence="5">Small acid-soluble spore protein</fullName>
    </submittedName>
</protein>
<evidence type="ECO:0000256" key="4">
    <source>
        <dbReference type="ARBA" id="ARBA00023125"/>
    </source>
</evidence>
<dbReference type="OrthoDB" id="1683773at2"/>
<organism evidence="5 6">
    <name type="scientific">Thermaerobacter subterraneus DSM 13965</name>
    <dbReference type="NCBI Taxonomy" id="867903"/>
    <lineage>
        <taxon>Bacteria</taxon>
        <taxon>Bacillati</taxon>
        <taxon>Bacillota</taxon>
        <taxon>Clostridia</taxon>
        <taxon>Eubacteriales</taxon>
        <taxon>Clostridiales Family XVII. Incertae Sedis</taxon>
        <taxon>Thermaerobacter</taxon>
    </lineage>
</organism>
<dbReference type="GO" id="GO:0030435">
    <property type="term" value="P:sporulation resulting in formation of a cellular spore"/>
    <property type="evidence" value="ECO:0007669"/>
    <property type="project" value="UniProtKB-KW"/>
</dbReference>
<comment type="caution">
    <text evidence="5">The sequence shown here is derived from an EMBL/GenBank/DDBJ whole genome shotgun (WGS) entry which is preliminary data.</text>
</comment>
<dbReference type="EMBL" id="AENY02000002">
    <property type="protein sequence ID" value="EKP95833.1"/>
    <property type="molecule type" value="Genomic_DNA"/>
</dbReference>
<dbReference type="RefSeq" id="WP_006903865.1">
    <property type="nucleotide sequence ID" value="NZ_JH976535.1"/>
</dbReference>
<comment type="similarity">
    <text evidence="2">Belongs to the alpha/beta-type SASP family.</text>
</comment>
<evidence type="ECO:0000313" key="6">
    <source>
        <dbReference type="Proteomes" id="UP000005710"/>
    </source>
</evidence>
<keyword evidence="4" id="KW-0238">DNA-binding</keyword>
<evidence type="ECO:0000256" key="3">
    <source>
        <dbReference type="ARBA" id="ARBA00022969"/>
    </source>
</evidence>
<dbReference type="GO" id="GO:0006265">
    <property type="term" value="P:DNA topological change"/>
    <property type="evidence" value="ECO:0007669"/>
    <property type="project" value="InterPro"/>
</dbReference>
<dbReference type="AlphaFoldDB" id="K6Q3H2"/>
<reference evidence="5" key="1">
    <citation type="submission" date="2010-10" db="EMBL/GenBank/DDBJ databases">
        <authorList>
            <consortium name="US DOE Joint Genome Institute (JGI-PGF)"/>
            <person name="Lucas S."/>
            <person name="Copeland A."/>
            <person name="Lapidus A."/>
            <person name="Bruce D."/>
            <person name="Goodwin L."/>
            <person name="Pitluck S."/>
            <person name="Kyrpides N."/>
            <person name="Mavromatis K."/>
            <person name="Detter J.C."/>
            <person name="Han C."/>
            <person name="Land M."/>
            <person name="Hauser L."/>
            <person name="Markowitz V."/>
            <person name="Cheng J.-F."/>
            <person name="Hugenholtz P."/>
            <person name="Woyke T."/>
            <person name="Wu D."/>
            <person name="Pukall R."/>
            <person name="Wahrenburg C."/>
            <person name="Brambilla E."/>
            <person name="Klenk H.-P."/>
            <person name="Eisen J.A."/>
        </authorList>
    </citation>
    <scope>NUCLEOTIDE SEQUENCE [LARGE SCALE GENOMIC DNA]</scope>
    <source>
        <strain evidence="5">DSM 13965</strain>
    </source>
</reference>
<dbReference type="PANTHER" id="PTHR36107:SF1">
    <property type="entry name" value="SMALL, ACID-SOLUBLE SPORE PROTEIN A"/>
    <property type="match status" value="1"/>
</dbReference>
<dbReference type="HOGENOM" id="CLU_169738_0_1_9"/>
<dbReference type="Gene3D" id="6.10.10.80">
    <property type="entry name" value="Small, acid-soluble spore protein, alpha/beta type-like"/>
    <property type="match status" value="2"/>
</dbReference>
<evidence type="ECO:0000256" key="2">
    <source>
        <dbReference type="ARBA" id="ARBA00005442"/>
    </source>
</evidence>
<dbReference type="InterPro" id="IPR018126">
    <property type="entry name" value="SASP_alpha/beta-type_CS"/>
</dbReference>
<comment type="function">
    <text evidence="1">SASP are bound to spore DNA. They are double-stranded DNA-binding proteins that cause DNA to change to an a-like conformation. They protect the DNA backbone from chemical and enzymatic cleavage and are thus involved in dormant spore's high resistance to UV light.</text>
</comment>
<keyword evidence="3" id="KW-0749">Sporulation</keyword>
<proteinExistence type="inferred from homology"/>
<evidence type="ECO:0000313" key="5">
    <source>
        <dbReference type="EMBL" id="EKP95833.1"/>
    </source>
</evidence>
<name>K6Q3H2_9FIRM</name>
<dbReference type="Pfam" id="PF00269">
    <property type="entry name" value="SASP"/>
    <property type="match status" value="2"/>
</dbReference>
<keyword evidence="6" id="KW-1185">Reference proteome</keyword>
<dbReference type="eggNOG" id="ENOG50330BM">
    <property type="taxonomic scope" value="Bacteria"/>
</dbReference>
<gene>
    <name evidence="5" type="ORF">ThesuDRAFT_01593</name>
</gene>
<dbReference type="InterPro" id="IPR001448">
    <property type="entry name" value="SASP_alpha/beta-type"/>
</dbReference>
<dbReference type="GO" id="GO:0003690">
    <property type="term" value="F:double-stranded DNA binding"/>
    <property type="evidence" value="ECO:0007669"/>
    <property type="project" value="InterPro"/>
</dbReference>
<accession>K6Q3H2</accession>
<dbReference type="STRING" id="867903.ThesuDRAFT_01593"/>